<dbReference type="PROSITE" id="PS50979">
    <property type="entry name" value="BC"/>
    <property type="match status" value="1"/>
</dbReference>
<evidence type="ECO:0000256" key="4">
    <source>
        <dbReference type="ARBA" id="ARBA00022840"/>
    </source>
</evidence>
<dbReference type="SUPFAM" id="SSF51246">
    <property type="entry name" value="Rudiment single hybrid motif"/>
    <property type="match status" value="1"/>
</dbReference>
<reference evidence="10 11" key="1">
    <citation type="submission" date="2020-03" db="EMBL/GenBank/DDBJ databases">
        <title>Alteromonas ponticola sp. nov., isolated from seawater.</title>
        <authorList>
            <person name="Yoon J.-H."/>
            <person name="Kim Y.-O."/>
        </authorList>
    </citation>
    <scope>NUCLEOTIDE SEQUENCE [LARGE SCALE GENOMIC DNA]</scope>
    <source>
        <strain evidence="10 11">MYP5</strain>
    </source>
</reference>
<evidence type="ECO:0000256" key="3">
    <source>
        <dbReference type="ARBA" id="ARBA00022741"/>
    </source>
</evidence>
<dbReference type="InterPro" id="IPR050856">
    <property type="entry name" value="Biotin_carboxylase_complex"/>
</dbReference>
<dbReference type="InterPro" id="IPR000089">
    <property type="entry name" value="Biotin_lipoyl"/>
</dbReference>
<dbReference type="Proteomes" id="UP000709336">
    <property type="component" value="Unassembled WGS sequence"/>
</dbReference>
<dbReference type="Pfam" id="PF00364">
    <property type="entry name" value="Biotin_lipoyl"/>
    <property type="match status" value="1"/>
</dbReference>
<dbReference type="InterPro" id="IPR011054">
    <property type="entry name" value="Rudment_hybrid_motif"/>
</dbReference>
<dbReference type="InterPro" id="IPR005479">
    <property type="entry name" value="CPAse_ATP-bd"/>
</dbReference>
<dbReference type="InterPro" id="IPR048429">
    <property type="entry name" value="MCC_alpha_BT"/>
</dbReference>
<dbReference type="PROSITE" id="PS00866">
    <property type="entry name" value="CPSASE_1"/>
    <property type="match status" value="1"/>
</dbReference>
<evidence type="ECO:0000259" key="7">
    <source>
        <dbReference type="PROSITE" id="PS50968"/>
    </source>
</evidence>
<feature type="domain" description="Biotin carboxylation" evidence="9">
    <location>
        <begin position="1"/>
        <end position="447"/>
    </location>
</feature>
<dbReference type="SUPFAM" id="SSF51230">
    <property type="entry name" value="Single hybrid motif"/>
    <property type="match status" value="1"/>
</dbReference>
<dbReference type="Pfam" id="PF02786">
    <property type="entry name" value="CPSase_L_D2"/>
    <property type="match status" value="1"/>
</dbReference>
<dbReference type="PANTHER" id="PTHR18866">
    <property type="entry name" value="CARBOXYLASE:PYRUVATE/ACETYL-COA/PROPIONYL-COA CARBOXYLASE"/>
    <property type="match status" value="1"/>
</dbReference>
<feature type="domain" description="Lipoyl-binding" evidence="7">
    <location>
        <begin position="591"/>
        <end position="667"/>
    </location>
</feature>
<evidence type="ECO:0000313" key="10">
    <source>
        <dbReference type="EMBL" id="NMH58733.1"/>
    </source>
</evidence>
<dbReference type="RefSeq" id="WP_169209286.1">
    <property type="nucleotide sequence ID" value="NZ_JAATNW010000001.1"/>
</dbReference>
<dbReference type="NCBIfam" id="NF006367">
    <property type="entry name" value="PRK08591.1"/>
    <property type="match status" value="1"/>
</dbReference>
<dbReference type="PANTHER" id="PTHR18866:SF33">
    <property type="entry name" value="METHYLCROTONOYL-COA CARBOXYLASE SUBUNIT ALPHA, MITOCHONDRIAL-RELATED"/>
    <property type="match status" value="1"/>
</dbReference>
<dbReference type="Gene3D" id="3.30.700.40">
    <property type="match status" value="1"/>
</dbReference>
<evidence type="ECO:0000259" key="8">
    <source>
        <dbReference type="PROSITE" id="PS50975"/>
    </source>
</evidence>
<dbReference type="SUPFAM" id="SSF52440">
    <property type="entry name" value="PreATP-grasp domain"/>
    <property type="match status" value="1"/>
</dbReference>
<keyword evidence="5" id="KW-0092">Biotin</keyword>
<dbReference type="Pfam" id="PF00289">
    <property type="entry name" value="Biotin_carb_N"/>
    <property type="match status" value="1"/>
</dbReference>
<dbReference type="InterPro" id="IPR011764">
    <property type="entry name" value="Biotin_carboxylation_dom"/>
</dbReference>
<dbReference type="PROSITE" id="PS50968">
    <property type="entry name" value="BIOTINYL_LIPOYL"/>
    <property type="match status" value="1"/>
</dbReference>
<dbReference type="SMART" id="SM00878">
    <property type="entry name" value="Biotin_carb_C"/>
    <property type="match status" value="1"/>
</dbReference>
<proteinExistence type="predicted"/>
<dbReference type="PROSITE" id="PS00867">
    <property type="entry name" value="CPSASE_2"/>
    <property type="match status" value="1"/>
</dbReference>
<evidence type="ECO:0000259" key="9">
    <source>
        <dbReference type="PROSITE" id="PS50979"/>
    </source>
</evidence>
<evidence type="ECO:0000256" key="5">
    <source>
        <dbReference type="ARBA" id="ARBA00023267"/>
    </source>
</evidence>
<dbReference type="SUPFAM" id="SSF56059">
    <property type="entry name" value="Glutathione synthetase ATP-binding domain-like"/>
    <property type="match status" value="1"/>
</dbReference>
<dbReference type="Pfam" id="PF21139">
    <property type="entry name" value="BT_MCC_alpha"/>
    <property type="match status" value="1"/>
</dbReference>
<dbReference type="PROSITE" id="PS50975">
    <property type="entry name" value="ATP_GRASP"/>
    <property type="match status" value="1"/>
</dbReference>
<keyword evidence="2" id="KW-0436">Ligase</keyword>
<evidence type="ECO:0000256" key="6">
    <source>
        <dbReference type="PROSITE-ProRule" id="PRU00409"/>
    </source>
</evidence>
<evidence type="ECO:0000256" key="1">
    <source>
        <dbReference type="ARBA" id="ARBA00001953"/>
    </source>
</evidence>
<feature type="domain" description="ATP-grasp" evidence="8">
    <location>
        <begin position="120"/>
        <end position="317"/>
    </location>
</feature>
<dbReference type="Gene3D" id="3.30.470.20">
    <property type="entry name" value="ATP-grasp fold, B domain"/>
    <property type="match status" value="1"/>
</dbReference>
<sequence length="670" mass="74226">MIKKILIANRGEIACRVIKTARRMGIATVAVYSDADANALHVHKADESIHIGAAPSKESYLVADRIIEAAKKLNVDAIHPGYGFLSENAAFAEKCKQNNIIFIGPPTSAIEAMGSKSAAKHIMEKAGVPLVPGYHGDDQSESLLKKSADDMGYPVLLKAAAGGGGKGMRLVNAEQEFKEALAAAKREASASFGDDTMLVEKYLTQPRHVEIQVFCDQHGNGVYLFERDCSVQRRHQKVIEEAPAPGLAPDIRQQMGEAALKAAQAIDYVGAGTVEFLYDKDGSFYFMEMNTRLQVEHPVTEFITGEDLVEWQINVAQGQPLPKKQNELSMHGHAFEARIYAEDPENDFLPSTGRLSLLQPPQEDRHVRVDTGVLEGDEVSVYYDPMIAKLVVWDEDRDKALQRLLKALREYYIDGVATNIEFLYNVAASKPFREQDLVTTFIEKNKQILFADDVSANVEKLPMMAALMLLSEQQQTLKSDGDPTSPWSLPTSWRANELHQQTLKLHYAGNDFELNVSVLNDRQAGLTTNTWTVSYRSNQWVISGELSEHSLMVNLDGHRQRFTWSQRDNQFVLFAADEAYHFTHQTPDLGVEDDAASGQGFNAPMNGTVVELTVEAGQIVEKGATLMVMEAMKMEHSIKAPAKGKVTSFFYQAGELVDGGAPLLEFEQDE</sequence>
<dbReference type="InterPro" id="IPR005481">
    <property type="entry name" value="BC-like_N"/>
</dbReference>
<evidence type="ECO:0000313" key="11">
    <source>
        <dbReference type="Proteomes" id="UP000709336"/>
    </source>
</evidence>
<dbReference type="Gene3D" id="2.40.50.100">
    <property type="match status" value="1"/>
</dbReference>
<name>A0ABX1QZ05_9ALTE</name>
<evidence type="ECO:0000256" key="2">
    <source>
        <dbReference type="ARBA" id="ARBA00022598"/>
    </source>
</evidence>
<keyword evidence="4 6" id="KW-0067">ATP-binding</keyword>
<keyword evidence="11" id="KW-1185">Reference proteome</keyword>
<dbReference type="InterPro" id="IPR016185">
    <property type="entry name" value="PreATP-grasp_dom_sf"/>
</dbReference>
<dbReference type="InterPro" id="IPR011761">
    <property type="entry name" value="ATP-grasp"/>
</dbReference>
<dbReference type="CDD" id="cd06850">
    <property type="entry name" value="biotinyl_domain"/>
    <property type="match status" value="1"/>
</dbReference>
<accession>A0ABX1QZ05</accession>
<protein>
    <submittedName>
        <fullName evidence="10">Acetyl/propionyl/methylcrotonyl-CoA carboxylase subunit alpha</fullName>
    </submittedName>
</protein>
<keyword evidence="3 6" id="KW-0547">Nucleotide-binding</keyword>
<dbReference type="Pfam" id="PF02785">
    <property type="entry name" value="Biotin_carb_C"/>
    <property type="match status" value="1"/>
</dbReference>
<comment type="caution">
    <text evidence="10">The sequence shown here is derived from an EMBL/GenBank/DDBJ whole genome shotgun (WGS) entry which is preliminary data.</text>
</comment>
<organism evidence="10 11">
    <name type="scientific">Alteromonas ponticola</name>
    <dbReference type="NCBI Taxonomy" id="2720613"/>
    <lineage>
        <taxon>Bacteria</taxon>
        <taxon>Pseudomonadati</taxon>
        <taxon>Pseudomonadota</taxon>
        <taxon>Gammaproteobacteria</taxon>
        <taxon>Alteromonadales</taxon>
        <taxon>Alteromonadaceae</taxon>
        <taxon>Alteromonas/Salinimonas group</taxon>
        <taxon>Alteromonas</taxon>
    </lineage>
</organism>
<dbReference type="InterPro" id="IPR005482">
    <property type="entry name" value="Biotin_COase_C"/>
</dbReference>
<comment type="cofactor">
    <cofactor evidence="1">
        <name>biotin</name>
        <dbReference type="ChEBI" id="CHEBI:57586"/>
    </cofactor>
</comment>
<gene>
    <name evidence="10" type="ORF">HCJ96_01680</name>
</gene>
<dbReference type="InterPro" id="IPR011053">
    <property type="entry name" value="Single_hybrid_motif"/>
</dbReference>
<dbReference type="EMBL" id="JAATNW010000001">
    <property type="protein sequence ID" value="NMH58733.1"/>
    <property type="molecule type" value="Genomic_DNA"/>
</dbReference>